<feature type="region of interest" description="Disordered" evidence="1">
    <location>
        <begin position="76"/>
        <end position="95"/>
    </location>
</feature>
<proteinExistence type="predicted"/>
<feature type="compositionally biased region" description="Basic and acidic residues" evidence="1">
    <location>
        <begin position="365"/>
        <end position="375"/>
    </location>
</feature>
<comment type="caution">
    <text evidence="2">The sequence shown here is derived from an EMBL/GenBank/DDBJ whole genome shotgun (WGS) entry which is preliminary data.</text>
</comment>
<keyword evidence="3" id="KW-1185">Reference proteome</keyword>
<organism evidence="2 3">
    <name type="scientific">Bionectria ochroleuca</name>
    <name type="common">Gliocladium roseum</name>
    <dbReference type="NCBI Taxonomy" id="29856"/>
    <lineage>
        <taxon>Eukaryota</taxon>
        <taxon>Fungi</taxon>
        <taxon>Dikarya</taxon>
        <taxon>Ascomycota</taxon>
        <taxon>Pezizomycotina</taxon>
        <taxon>Sordariomycetes</taxon>
        <taxon>Hypocreomycetidae</taxon>
        <taxon>Hypocreales</taxon>
        <taxon>Bionectriaceae</taxon>
        <taxon>Clonostachys</taxon>
    </lineage>
</organism>
<evidence type="ECO:0000313" key="3">
    <source>
        <dbReference type="Proteomes" id="UP000766486"/>
    </source>
</evidence>
<feature type="region of interest" description="Disordered" evidence="1">
    <location>
        <begin position="365"/>
        <end position="418"/>
    </location>
</feature>
<gene>
    <name evidence="2" type="ORF">CLO192961_LOCUS360501</name>
</gene>
<evidence type="ECO:0000256" key="1">
    <source>
        <dbReference type="SAM" id="MobiDB-lite"/>
    </source>
</evidence>
<sequence>MALVLEQRNSEYKKNRVRRKASHKLADVSVFTEEERPKLLRFARAGGPDLTDLRGYRIETEESSYYLDSDYDYEESTSGMAIPEKPRGRGSGASKPDFLRKCIRHKIYPRAYRTPKRPFAPKPRNIDSIREALRPTPDDPLPVGDAEFERFENDAVHATSEASVMMDVLAPLMTCREIKNMKNIPFLNLDSMTDGELYVPQPDFCDGAWPETVDDKVRDELERVIVPSSDAENLLATNFFLQVKGPKGTFDVAQKQVTLDGAYGSRMMHALQNFGKETPEYDENAYTFSATYIEGYLSLFAHHVAAPTIHTKGHPGYHITLLRGFVLHDQTSFADGVYALRSLRLLARKYRDEFIETANERADRMSRLQEEREATAEPAVEGDAGRDDTKQMHSQSVSDDKSEHEATASEEDSDEASE</sequence>
<accession>A0ABY6UR08</accession>
<evidence type="ECO:0000313" key="2">
    <source>
        <dbReference type="EMBL" id="VUC33766.1"/>
    </source>
</evidence>
<name>A0ABY6UR08_BIOOC</name>
<feature type="compositionally biased region" description="Acidic residues" evidence="1">
    <location>
        <begin position="408"/>
        <end position="418"/>
    </location>
</feature>
<dbReference type="EMBL" id="CABFNS010000870">
    <property type="protein sequence ID" value="VUC33766.1"/>
    <property type="molecule type" value="Genomic_DNA"/>
</dbReference>
<feature type="compositionally biased region" description="Basic and acidic residues" evidence="1">
    <location>
        <begin position="398"/>
        <end position="407"/>
    </location>
</feature>
<reference evidence="2 3" key="1">
    <citation type="submission" date="2019-06" db="EMBL/GenBank/DDBJ databases">
        <authorList>
            <person name="Broberg M."/>
        </authorList>
    </citation>
    <scope>NUCLEOTIDE SEQUENCE [LARGE SCALE GENOMIC DNA]</scope>
</reference>
<dbReference type="Proteomes" id="UP000766486">
    <property type="component" value="Unassembled WGS sequence"/>
</dbReference>
<protein>
    <submittedName>
        <fullName evidence="2">Uncharacterized protein</fullName>
    </submittedName>
</protein>